<reference evidence="2 3" key="1">
    <citation type="submission" date="2021-07" db="EMBL/GenBank/DDBJ databases">
        <title>Genome data of Colletotrichum spaethianum.</title>
        <authorList>
            <person name="Utami Y.D."/>
            <person name="Hiruma K."/>
        </authorList>
    </citation>
    <scope>NUCLEOTIDE SEQUENCE [LARGE SCALE GENOMIC DNA]</scope>
    <source>
        <strain evidence="2 3">MAFF 242679</strain>
    </source>
</reference>
<gene>
    <name evidence="2" type="ORF">ColLi_03840</name>
</gene>
<evidence type="ECO:0000256" key="1">
    <source>
        <dbReference type="SAM" id="MobiDB-lite"/>
    </source>
</evidence>
<proteinExistence type="predicted"/>
<name>A0AA37GIB4_9PEZI</name>
<evidence type="ECO:0000313" key="2">
    <source>
        <dbReference type="EMBL" id="GJC81002.1"/>
    </source>
</evidence>
<keyword evidence="3" id="KW-1185">Reference proteome</keyword>
<comment type="caution">
    <text evidence="2">The sequence shown here is derived from an EMBL/GenBank/DDBJ whole genome shotgun (WGS) entry which is preliminary data.</text>
</comment>
<sequence length="88" mass="10022">MPMGLQRRPVDVHPEIVSGERSKETERFKTYGSCFSFSCPCSRTVLHVGYRERWKAYVPRLGDKGDSHDGRRQGKEGLVKDPSAMHSI</sequence>
<accession>A0AA37GIB4</accession>
<dbReference type="AlphaFoldDB" id="A0AA37GIB4"/>
<protein>
    <submittedName>
        <fullName evidence="2">Uncharacterized protein</fullName>
    </submittedName>
</protein>
<dbReference type="Proteomes" id="UP001055172">
    <property type="component" value="Unassembled WGS sequence"/>
</dbReference>
<feature type="region of interest" description="Disordered" evidence="1">
    <location>
        <begin position="60"/>
        <end position="88"/>
    </location>
</feature>
<dbReference type="EMBL" id="BPPX01000006">
    <property type="protein sequence ID" value="GJC81002.1"/>
    <property type="molecule type" value="Genomic_DNA"/>
</dbReference>
<evidence type="ECO:0000313" key="3">
    <source>
        <dbReference type="Proteomes" id="UP001055172"/>
    </source>
</evidence>
<organism evidence="2 3">
    <name type="scientific">Colletotrichum liriopes</name>
    <dbReference type="NCBI Taxonomy" id="708192"/>
    <lineage>
        <taxon>Eukaryota</taxon>
        <taxon>Fungi</taxon>
        <taxon>Dikarya</taxon>
        <taxon>Ascomycota</taxon>
        <taxon>Pezizomycotina</taxon>
        <taxon>Sordariomycetes</taxon>
        <taxon>Hypocreomycetidae</taxon>
        <taxon>Glomerellales</taxon>
        <taxon>Glomerellaceae</taxon>
        <taxon>Colletotrichum</taxon>
        <taxon>Colletotrichum spaethianum species complex</taxon>
    </lineage>
</organism>
<feature type="compositionally biased region" description="Basic and acidic residues" evidence="1">
    <location>
        <begin position="60"/>
        <end position="79"/>
    </location>
</feature>